<proteinExistence type="predicted"/>
<dbReference type="PANTHER" id="PTHR42702">
    <property type="entry name" value="NUCLEOTIDE PYROPHOSPHOHYDROLASE"/>
    <property type="match status" value="1"/>
</dbReference>
<dbReference type="PANTHER" id="PTHR42702:SF1">
    <property type="entry name" value="REGULATORY PROTEIN FOR BETA-LACTAMASE"/>
    <property type="match status" value="1"/>
</dbReference>
<evidence type="ECO:0000313" key="3">
    <source>
        <dbReference type="Proteomes" id="UP001304071"/>
    </source>
</evidence>
<dbReference type="SUPFAM" id="SSF101386">
    <property type="entry name" value="all-alpha NTP pyrophosphatases"/>
    <property type="match status" value="1"/>
</dbReference>
<dbReference type="PIRSF" id="PIRSF036521">
    <property type="entry name" value="UCP036521_pph"/>
    <property type="match status" value="1"/>
</dbReference>
<dbReference type="Pfam" id="PF03819">
    <property type="entry name" value="MazG"/>
    <property type="match status" value="1"/>
</dbReference>
<gene>
    <name evidence="2" type="ORF">R8Z52_13020</name>
</gene>
<dbReference type="Proteomes" id="UP001304071">
    <property type="component" value="Chromosome 1"/>
</dbReference>
<dbReference type="CDD" id="cd11535">
    <property type="entry name" value="NTP-PPase_SsMazG"/>
    <property type="match status" value="1"/>
</dbReference>
<evidence type="ECO:0000313" key="2">
    <source>
        <dbReference type="EMBL" id="WPC73035.1"/>
    </source>
</evidence>
<name>A0ABZ0QAU0_9VIBR</name>
<dbReference type="Gene3D" id="1.10.287.1080">
    <property type="entry name" value="MazG-like"/>
    <property type="match status" value="1"/>
</dbReference>
<organism evidence="2 3">
    <name type="scientific">Vibrio porteresiae DSM 19223</name>
    <dbReference type="NCBI Taxonomy" id="1123496"/>
    <lineage>
        <taxon>Bacteria</taxon>
        <taxon>Pseudomonadati</taxon>
        <taxon>Pseudomonadota</taxon>
        <taxon>Gammaproteobacteria</taxon>
        <taxon>Vibrionales</taxon>
        <taxon>Vibrionaceae</taxon>
        <taxon>Vibrio</taxon>
    </lineage>
</organism>
<dbReference type="InterPro" id="IPR004518">
    <property type="entry name" value="MazG-like_dom"/>
</dbReference>
<dbReference type="RefSeq" id="WP_261892844.1">
    <property type="nucleotide sequence ID" value="NZ_AP024895.1"/>
</dbReference>
<evidence type="ECO:0000259" key="1">
    <source>
        <dbReference type="Pfam" id="PF03819"/>
    </source>
</evidence>
<sequence length="105" mass="11893">MPTLKPNANLADFQKYVAELEIERGFADQKVNEKCLLLGEEVGELFKAIRKAEGIAIDPNSKVGEIGDELADVFIYLCSIANRYDIDLETAFLDKELKNSKRKWI</sequence>
<reference evidence="2 3" key="1">
    <citation type="submission" date="2023-11" db="EMBL/GenBank/DDBJ databases">
        <title>Plant-associative lifestyle of Vibrio porteresiae and its evolutionary dynamics.</title>
        <authorList>
            <person name="Rameshkumar N."/>
            <person name="Kirti K."/>
        </authorList>
    </citation>
    <scope>NUCLEOTIDE SEQUENCE [LARGE SCALE GENOMIC DNA]</scope>
    <source>
        <strain evidence="2 3">MSSRF30</strain>
    </source>
</reference>
<keyword evidence="3" id="KW-1185">Reference proteome</keyword>
<protein>
    <submittedName>
        <fullName evidence="2">MazG nucleotide pyrophosphohydrolase domain-containing protein</fullName>
    </submittedName>
</protein>
<dbReference type="EMBL" id="CP138203">
    <property type="protein sequence ID" value="WPC73035.1"/>
    <property type="molecule type" value="Genomic_DNA"/>
</dbReference>
<feature type="domain" description="NTP pyrophosphohydrolase MazG-like" evidence="1">
    <location>
        <begin position="37"/>
        <end position="102"/>
    </location>
</feature>
<dbReference type="InterPro" id="IPR011411">
    <property type="entry name" value="MazG-related_YvdC"/>
</dbReference>
<accession>A0ABZ0QAU0</accession>